<dbReference type="Gene3D" id="3.40.50.1820">
    <property type="entry name" value="alpha/beta hydrolase"/>
    <property type="match status" value="1"/>
</dbReference>
<dbReference type="AlphaFoldDB" id="A0AAN9PVQ3"/>
<accession>A0AAN9PVQ3</accession>
<evidence type="ECO:0000313" key="3">
    <source>
        <dbReference type="Proteomes" id="UP001367508"/>
    </source>
</evidence>
<name>A0AAN9PVQ3_CANGL</name>
<evidence type="ECO:0000313" key="2">
    <source>
        <dbReference type="EMBL" id="KAK7314120.1"/>
    </source>
</evidence>
<keyword evidence="3" id="KW-1185">Reference proteome</keyword>
<comment type="similarity">
    <text evidence="1">Belongs to the peptidase S10 family.</text>
</comment>
<reference evidence="2 3" key="1">
    <citation type="submission" date="2024-01" db="EMBL/GenBank/DDBJ databases">
        <title>The genomes of 5 underutilized Papilionoideae crops provide insights into root nodulation and disease resistanc.</title>
        <authorList>
            <person name="Jiang F."/>
        </authorList>
    </citation>
    <scope>NUCLEOTIDE SEQUENCE [LARGE SCALE GENOMIC DNA]</scope>
    <source>
        <strain evidence="2">LVBAO_FW01</strain>
        <tissue evidence="2">Leaves</tissue>
    </source>
</reference>
<dbReference type="Pfam" id="PF00450">
    <property type="entry name" value="Peptidase_S10"/>
    <property type="match status" value="1"/>
</dbReference>
<organism evidence="2 3">
    <name type="scientific">Canavalia gladiata</name>
    <name type="common">Sword bean</name>
    <name type="synonym">Dolichos gladiatus</name>
    <dbReference type="NCBI Taxonomy" id="3824"/>
    <lineage>
        <taxon>Eukaryota</taxon>
        <taxon>Viridiplantae</taxon>
        <taxon>Streptophyta</taxon>
        <taxon>Embryophyta</taxon>
        <taxon>Tracheophyta</taxon>
        <taxon>Spermatophyta</taxon>
        <taxon>Magnoliopsida</taxon>
        <taxon>eudicotyledons</taxon>
        <taxon>Gunneridae</taxon>
        <taxon>Pentapetalae</taxon>
        <taxon>rosids</taxon>
        <taxon>fabids</taxon>
        <taxon>Fabales</taxon>
        <taxon>Fabaceae</taxon>
        <taxon>Papilionoideae</taxon>
        <taxon>50 kb inversion clade</taxon>
        <taxon>NPAAA clade</taxon>
        <taxon>indigoferoid/millettioid clade</taxon>
        <taxon>Phaseoleae</taxon>
        <taxon>Canavalia</taxon>
    </lineage>
</organism>
<evidence type="ECO:0000256" key="1">
    <source>
        <dbReference type="ARBA" id="ARBA00009431"/>
    </source>
</evidence>
<dbReference type="Proteomes" id="UP001367508">
    <property type="component" value="Unassembled WGS sequence"/>
</dbReference>
<dbReference type="InterPro" id="IPR001563">
    <property type="entry name" value="Peptidase_S10"/>
</dbReference>
<dbReference type="EMBL" id="JAYMYQ010000009">
    <property type="protein sequence ID" value="KAK7314120.1"/>
    <property type="molecule type" value="Genomic_DNA"/>
</dbReference>
<dbReference type="InterPro" id="IPR029058">
    <property type="entry name" value="AB_hydrolase_fold"/>
</dbReference>
<gene>
    <name evidence="2" type="ORF">VNO77_39330</name>
</gene>
<dbReference type="GO" id="GO:0004185">
    <property type="term" value="F:serine-type carboxypeptidase activity"/>
    <property type="evidence" value="ECO:0007669"/>
    <property type="project" value="InterPro"/>
</dbReference>
<proteinExistence type="inferred from homology"/>
<protein>
    <submittedName>
        <fullName evidence="2">Uncharacterized protein</fullName>
    </submittedName>
</protein>
<comment type="caution">
    <text evidence="2">The sequence shown here is derived from an EMBL/GenBank/DDBJ whole genome shotgun (WGS) entry which is preliminary data.</text>
</comment>
<sequence>MEGSCKSTLLDLRGLVTGLDNMLVGALLAAEYNLKSDRGELRKKLRGNNKDYKDKRGWFTWEEEIQDRIGQSTRINDVEGVEEQQRKTNHHKILRKEEKKSIKKRFNANQHLDRSGMWEWVKERMCRHSTTSLSQSNPKEDPLVLWLTDCPNCSAFSGLTLEIGHTHYSFML</sequence>
<dbReference type="GO" id="GO:0006508">
    <property type="term" value="P:proteolysis"/>
    <property type="evidence" value="ECO:0007669"/>
    <property type="project" value="InterPro"/>
</dbReference>